<dbReference type="SUPFAM" id="SSF47384">
    <property type="entry name" value="Homodimeric domain of signal transducing histidine kinase"/>
    <property type="match status" value="1"/>
</dbReference>
<evidence type="ECO:0000256" key="1">
    <source>
        <dbReference type="ARBA" id="ARBA00000085"/>
    </source>
</evidence>
<keyword evidence="6" id="KW-0808">Transferase</keyword>
<evidence type="ECO:0000256" key="3">
    <source>
        <dbReference type="ARBA" id="ARBA00012438"/>
    </source>
</evidence>
<dbReference type="AlphaFoldDB" id="A0A8J6TNG4"/>
<evidence type="ECO:0000313" key="13">
    <source>
        <dbReference type="EMBL" id="MBC8362678.1"/>
    </source>
</evidence>
<keyword evidence="4" id="KW-1003">Cell membrane</keyword>
<accession>A0A8J6TNG4</accession>
<keyword evidence="10 11" id="KW-0472">Membrane</keyword>
<keyword evidence="7 11" id="KW-0812">Transmembrane</keyword>
<dbReference type="InterPro" id="IPR005467">
    <property type="entry name" value="His_kinase_dom"/>
</dbReference>
<comment type="catalytic activity">
    <reaction evidence="1">
        <text>ATP + protein L-histidine = ADP + protein N-phospho-L-histidine.</text>
        <dbReference type="EC" id="2.7.13.3"/>
    </reaction>
</comment>
<reference evidence="13 14" key="1">
    <citation type="submission" date="2020-08" db="EMBL/GenBank/DDBJ databases">
        <title>Bridging the membrane lipid divide: bacteria of the FCB group superphylum have the potential to synthesize archaeal ether lipids.</title>
        <authorList>
            <person name="Villanueva L."/>
            <person name="Von Meijenfeldt F.A.B."/>
            <person name="Westbye A.B."/>
            <person name="Yadav S."/>
            <person name="Hopmans E.C."/>
            <person name="Dutilh B.E."/>
            <person name="Sinninghe Damste J.S."/>
        </authorList>
    </citation>
    <scope>NUCLEOTIDE SEQUENCE [LARGE SCALE GENOMIC DNA]</scope>
    <source>
        <strain evidence="13">NIOZ-UU30</strain>
    </source>
</reference>
<dbReference type="GO" id="GO:0005886">
    <property type="term" value="C:plasma membrane"/>
    <property type="evidence" value="ECO:0007669"/>
    <property type="project" value="UniProtKB-SubCell"/>
</dbReference>
<dbReference type="GO" id="GO:0000155">
    <property type="term" value="F:phosphorelay sensor kinase activity"/>
    <property type="evidence" value="ECO:0007669"/>
    <property type="project" value="InterPro"/>
</dbReference>
<dbReference type="PANTHER" id="PTHR45453:SF2">
    <property type="entry name" value="HISTIDINE KINASE"/>
    <property type="match status" value="1"/>
</dbReference>
<evidence type="ECO:0000256" key="8">
    <source>
        <dbReference type="ARBA" id="ARBA00022777"/>
    </source>
</evidence>
<dbReference type="Pfam" id="PF02518">
    <property type="entry name" value="HATPase_c"/>
    <property type="match status" value="1"/>
</dbReference>
<evidence type="ECO:0000256" key="6">
    <source>
        <dbReference type="ARBA" id="ARBA00022679"/>
    </source>
</evidence>
<dbReference type="Proteomes" id="UP000603434">
    <property type="component" value="Unassembled WGS sequence"/>
</dbReference>
<proteinExistence type="predicted"/>
<dbReference type="PANTHER" id="PTHR45453">
    <property type="entry name" value="PHOSPHATE REGULON SENSOR PROTEIN PHOR"/>
    <property type="match status" value="1"/>
</dbReference>
<dbReference type="InterPro" id="IPR003594">
    <property type="entry name" value="HATPase_dom"/>
</dbReference>
<dbReference type="GO" id="GO:0004721">
    <property type="term" value="F:phosphoprotein phosphatase activity"/>
    <property type="evidence" value="ECO:0007669"/>
    <property type="project" value="TreeGrafter"/>
</dbReference>
<dbReference type="EC" id="2.7.13.3" evidence="3"/>
<protein>
    <recommendedName>
        <fullName evidence="3">histidine kinase</fullName>
        <ecNumber evidence="3">2.7.13.3</ecNumber>
    </recommendedName>
</protein>
<feature type="transmembrane region" description="Helical" evidence="11">
    <location>
        <begin position="12"/>
        <end position="35"/>
    </location>
</feature>
<dbReference type="InterPro" id="IPR036097">
    <property type="entry name" value="HisK_dim/P_sf"/>
</dbReference>
<feature type="transmembrane region" description="Helical" evidence="11">
    <location>
        <begin position="63"/>
        <end position="86"/>
    </location>
</feature>
<comment type="subcellular location">
    <subcellularLocation>
        <location evidence="2">Cell membrane</location>
        <topology evidence="2">Multi-pass membrane protein</topology>
    </subcellularLocation>
</comment>
<sequence length="323" mass="37286">MGSIVDRIKWAFHPVLVFIFCIVALATSLVLYIYWYVEVSTGLKRVVINYNLDPSQFLEFETWVVILVLSILVGIILIGIFIIFAYNQKTLQLYRLQYNFINNFTHELKTPVTSLNLYLQTFIKHELSRRDQLNYLEYMLKDVERLSGNINRILDIAKIESKSYGGEYVESDIVEIIEQFYQSNSQIFRDCDIAIHTPKESSFFCRINYALFEILLMNLLINAVKYNESKTPKIDITFEPQKRKLLVRFADNGIGIEGGEIKKIFKKFYQSGQADNMTAKGSGLGLYLVQVIARFHKGKVVAESKGPGKGSVFTLRLPYKHQP</sequence>
<dbReference type="SMART" id="SM00388">
    <property type="entry name" value="HisKA"/>
    <property type="match status" value="1"/>
</dbReference>
<comment type="caution">
    <text evidence="13">The sequence shown here is derived from an EMBL/GenBank/DDBJ whole genome shotgun (WGS) entry which is preliminary data.</text>
</comment>
<dbReference type="SMART" id="SM00387">
    <property type="entry name" value="HATPase_c"/>
    <property type="match status" value="1"/>
</dbReference>
<dbReference type="Gene3D" id="3.30.565.10">
    <property type="entry name" value="Histidine kinase-like ATPase, C-terminal domain"/>
    <property type="match status" value="1"/>
</dbReference>
<evidence type="ECO:0000259" key="12">
    <source>
        <dbReference type="PROSITE" id="PS50109"/>
    </source>
</evidence>
<evidence type="ECO:0000256" key="10">
    <source>
        <dbReference type="ARBA" id="ARBA00023136"/>
    </source>
</evidence>
<dbReference type="PROSITE" id="PS50109">
    <property type="entry name" value="HIS_KIN"/>
    <property type="match status" value="1"/>
</dbReference>
<evidence type="ECO:0000313" key="14">
    <source>
        <dbReference type="Proteomes" id="UP000603434"/>
    </source>
</evidence>
<name>A0A8J6TNG4_9BACT</name>
<dbReference type="InterPro" id="IPR050351">
    <property type="entry name" value="BphY/WalK/GraS-like"/>
</dbReference>
<dbReference type="CDD" id="cd00082">
    <property type="entry name" value="HisKA"/>
    <property type="match status" value="1"/>
</dbReference>
<organism evidence="13 14">
    <name type="scientific">Candidatus Desulfatibia profunda</name>
    <dbReference type="NCBI Taxonomy" id="2841695"/>
    <lineage>
        <taxon>Bacteria</taxon>
        <taxon>Pseudomonadati</taxon>
        <taxon>Thermodesulfobacteriota</taxon>
        <taxon>Desulfobacteria</taxon>
        <taxon>Desulfobacterales</taxon>
        <taxon>Desulfobacterales incertae sedis</taxon>
        <taxon>Candidatus Desulfatibia</taxon>
    </lineage>
</organism>
<evidence type="ECO:0000256" key="9">
    <source>
        <dbReference type="ARBA" id="ARBA00022989"/>
    </source>
</evidence>
<dbReference type="EMBL" id="JACNJH010000209">
    <property type="protein sequence ID" value="MBC8362678.1"/>
    <property type="molecule type" value="Genomic_DNA"/>
</dbReference>
<dbReference type="GO" id="GO:0016036">
    <property type="term" value="P:cellular response to phosphate starvation"/>
    <property type="evidence" value="ECO:0007669"/>
    <property type="project" value="TreeGrafter"/>
</dbReference>
<dbReference type="InterPro" id="IPR036890">
    <property type="entry name" value="HATPase_C_sf"/>
</dbReference>
<dbReference type="Pfam" id="PF00512">
    <property type="entry name" value="HisKA"/>
    <property type="match status" value="1"/>
</dbReference>
<keyword evidence="9 11" id="KW-1133">Transmembrane helix</keyword>
<keyword evidence="5" id="KW-0597">Phosphoprotein</keyword>
<dbReference type="Gene3D" id="1.10.287.130">
    <property type="match status" value="1"/>
</dbReference>
<keyword evidence="8 13" id="KW-0418">Kinase</keyword>
<dbReference type="PRINTS" id="PR00344">
    <property type="entry name" value="BCTRLSENSOR"/>
</dbReference>
<evidence type="ECO:0000256" key="4">
    <source>
        <dbReference type="ARBA" id="ARBA00022475"/>
    </source>
</evidence>
<dbReference type="InterPro" id="IPR003661">
    <property type="entry name" value="HisK_dim/P_dom"/>
</dbReference>
<evidence type="ECO:0000256" key="11">
    <source>
        <dbReference type="SAM" id="Phobius"/>
    </source>
</evidence>
<evidence type="ECO:0000256" key="2">
    <source>
        <dbReference type="ARBA" id="ARBA00004651"/>
    </source>
</evidence>
<gene>
    <name evidence="13" type="ORF">H8E23_14930</name>
</gene>
<feature type="domain" description="Histidine kinase" evidence="12">
    <location>
        <begin position="103"/>
        <end position="321"/>
    </location>
</feature>
<dbReference type="InterPro" id="IPR004358">
    <property type="entry name" value="Sig_transdc_His_kin-like_C"/>
</dbReference>
<dbReference type="SUPFAM" id="SSF55874">
    <property type="entry name" value="ATPase domain of HSP90 chaperone/DNA topoisomerase II/histidine kinase"/>
    <property type="match status" value="1"/>
</dbReference>
<evidence type="ECO:0000256" key="5">
    <source>
        <dbReference type="ARBA" id="ARBA00022553"/>
    </source>
</evidence>
<evidence type="ECO:0000256" key="7">
    <source>
        <dbReference type="ARBA" id="ARBA00022692"/>
    </source>
</evidence>